<dbReference type="AlphaFoldDB" id="A0A1G1WA66"/>
<evidence type="ECO:0000313" key="2">
    <source>
        <dbReference type="Proteomes" id="UP000177103"/>
    </source>
</evidence>
<dbReference type="Gene3D" id="1.20.58.1000">
    <property type="entry name" value="Metal-sensitive repressor, helix protomer"/>
    <property type="match status" value="1"/>
</dbReference>
<comment type="caution">
    <text evidence="1">The sequence shown here is derived from an EMBL/GenBank/DDBJ whole genome shotgun (WGS) entry which is preliminary data.</text>
</comment>
<sequence>MHKETKEEVIKRLNIASGHLRKVAEMVEKDRYCVDVLQQTQAIKGSLKKIEEIILDSHLHTCVIPAFKGEKAEKSIKELLEVFERR</sequence>
<dbReference type="Pfam" id="PF02583">
    <property type="entry name" value="Trns_repr_metal"/>
    <property type="match status" value="1"/>
</dbReference>
<name>A0A1G1WA66_9BACT</name>
<evidence type="ECO:0008006" key="3">
    <source>
        <dbReference type="Google" id="ProtNLM"/>
    </source>
</evidence>
<dbReference type="PANTHER" id="PTHR33677">
    <property type="entry name" value="TRANSCRIPTIONAL REPRESSOR FRMR-RELATED"/>
    <property type="match status" value="1"/>
</dbReference>
<reference evidence="1 2" key="1">
    <citation type="journal article" date="2016" name="Nat. Commun.">
        <title>Thousands of microbial genomes shed light on interconnected biogeochemical processes in an aquifer system.</title>
        <authorList>
            <person name="Anantharaman K."/>
            <person name="Brown C.T."/>
            <person name="Hug L.A."/>
            <person name="Sharon I."/>
            <person name="Castelle C.J."/>
            <person name="Probst A.J."/>
            <person name="Thomas B.C."/>
            <person name="Singh A."/>
            <person name="Wilkins M.J."/>
            <person name="Karaoz U."/>
            <person name="Brodie E.L."/>
            <person name="Williams K.H."/>
            <person name="Hubbard S.S."/>
            <person name="Banfield J.F."/>
        </authorList>
    </citation>
    <scope>NUCLEOTIDE SEQUENCE [LARGE SCALE GENOMIC DNA]</scope>
</reference>
<dbReference type="GO" id="GO:0046872">
    <property type="term" value="F:metal ion binding"/>
    <property type="evidence" value="ECO:0007669"/>
    <property type="project" value="InterPro"/>
</dbReference>
<gene>
    <name evidence="1" type="ORF">A2Y57_01880</name>
</gene>
<accession>A0A1G1WA66</accession>
<dbReference type="PANTHER" id="PTHR33677:SF3">
    <property type="entry name" value="COPPER-SENSING TRANSCRIPTIONAL REPRESSOR RICR"/>
    <property type="match status" value="1"/>
</dbReference>
<evidence type="ECO:0000313" key="1">
    <source>
        <dbReference type="EMBL" id="OGY24586.1"/>
    </source>
</evidence>
<dbReference type="InterPro" id="IPR003735">
    <property type="entry name" value="Metal_Tscrpt_repr"/>
</dbReference>
<organism evidence="1 2">
    <name type="scientific">Candidatus Woykebacteria bacterium RBG_13_40_7b</name>
    <dbReference type="NCBI Taxonomy" id="1802594"/>
    <lineage>
        <taxon>Bacteria</taxon>
        <taxon>Candidatus Woykeibacteriota</taxon>
    </lineage>
</organism>
<dbReference type="GO" id="GO:0045892">
    <property type="term" value="P:negative regulation of DNA-templated transcription"/>
    <property type="evidence" value="ECO:0007669"/>
    <property type="project" value="UniProtKB-ARBA"/>
</dbReference>
<dbReference type="EMBL" id="MHCQ01000020">
    <property type="protein sequence ID" value="OGY24586.1"/>
    <property type="molecule type" value="Genomic_DNA"/>
</dbReference>
<dbReference type="GO" id="GO:0003677">
    <property type="term" value="F:DNA binding"/>
    <property type="evidence" value="ECO:0007669"/>
    <property type="project" value="InterPro"/>
</dbReference>
<protein>
    <recommendedName>
        <fullName evidence="3">Transcriptional regulator</fullName>
    </recommendedName>
</protein>
<dbReference type="InterPro" id="IPR038390">
    <property type="entry name" value="Metal_Tscrpt_repr_sf"/>
</dbReference>
<proteinExistence type="predicted"/>
<dbReference type="Proteomes" id="UP000177103">
    <property type="component" value="Unassembled WGS sequence"/>
</dbReference>